<evidence type="ECO:0000313" key="3">
    <source>
        <dbReference type="EMBL" id="KAH7227114.1"/>
    </source>
</evidence>
<dbReference type="GeneID" id="70231507"/>
<evidence type="ECO:0000259" key="2">
    <source>
        <dbReference type="Pfam" id="PF06985"/>
    </source>
</evidence>
<keyword evidence="4" id="KW-1185">Reference proteome</keyword>
<name>A0A9P9FZ50_FUSRE</name>
<sequence>MGSNAESIPQVSQCTTCLLIRIRDTSQKAIPKKFNEPSTSDAGPATESELASYSKPFELERERHPTVSYKDAVNFFYGEPSRNIEWGPADPIARISLGTFTEIEARSECHVCRFLCQSISQSSFEVDDTRNVALELGRTFHMRNCEYRAAGAILYKNTEEFQHHTHIENIKCPELAVFDKNAIKPDFAKPEVNWKRRRQWYTGPPSTAGKRNPINEVLPMGFCLINVPGACLVETDGVQVPNYAGLSYVWGKSSEEITTTTENFGSLKLPGRFHQKGVPLLFRDAFKVCSQLGIDHFWIDRICVIQDDQKRKSAQLEAMGRIYSKASFTIVSSPWCFTAGTPPIHISVGDKILIPTLHEASTASTWKTRGWTYHEGLLSENLLIFREDMVYMYSRGSEKLVPEGFREFASMKLGYISASLVPEDEQYSDQVNEHSTSY</sequence>
<dbReference type="OrthoDB" id="5095517at2759"/>
<comment type="caution">
    <text evidence="3">The sequence shown here is derived from an EMBL/GenBank/DDBJ whole genome shotgun (WGS) entry which is preliminary data.</text>
</comment>
<dbReference type="AlphaFoldDB" id="A0A9P9FZ50"/>
<protein>
    <submittedName>
        <fullName evidence="3">Heterokaryon incompatibility protein-domain-containing protein</fullName>
    </submittedName>
</protein>
<gene>
    <name evidence="3" type="ORF">BKA55DRAFT_743559</name>
</gene>
<proteinExistence type="predicted"/>
<evidence type="ECO:0000313" key="4">
    <source>
        <dbReference type="Proteomes" id="UP000720189"/>
    </source>
</evidence>
<dbReference type="PANTHER" id="PTHR33112">
    <property type="entry name" value="DOMAIN PROTEIN, PUTATIVE-RELATED"/>
    <property type="match status" value="1"/>
</dbReference>
<dbReference type="InterPro" id="IPR010730">
    <property type="entry name" value="HET"/>
</dbReference>
<evidence type="ECO:0000256" key="1">
    <source>
        <dbReference type="SAM" id="MobiDB-lite"/>
    </source>
</evidence>
<dbReference type="PANTHER" id="PTHR33112:SF1">
    <property type="entry name" value="HETEROKARYON INCOMPATIBILITY DOMAIN-CONTAINING PROTEIN"/>
    <property type="match status" value="1"/>
</dbReference>
<dbReference type="Proteomes" id="UP000720189">
    <property type="component" value="Unassembled WGS sequence"/>
</dbReference>
<feature type="domain" description="Heterokaryon incompatibility" evidence="2">
    <location>
        <begin position="243"/>
        <end position="332"/>
    </location>
</feature>
<accession>A0A9P9FZ50</accession>
<dbReference type="EMBL" id="JAGMUX010000025">
    <property type="protein sequence ID" value="KAH7227114.1"/>
    <property type="molecule type" value="Genomic_DNA"/>
</dbReference>
<dbReference type="Pfam" id="PF06985">
    <property type="entry name" value="HET"/>
    <property type="match status" value="1"/>
</dbReference>
<feature type="region of interest" description="Disordered" evidence="1">
    <location>
        <begin position="30"/>
        <end position="55"/>
    </location>
</feature>
<dbReference type="RefSeq" id="XP_046042545.1">
    <property type="nucleotide sequence ID" value="XM_046201553.1"/>
</dbReference>
<organism evidence="3 4">
    <name type="scientific">Fusarium redolens</name>
    <dbReference type="NCBI Taxonomy" id="48865"/>
    <lineage>
        <taxon>Eukaryota</taxon>
        <taxon>Fungi</taxon>
        <taxon>Dikarya</taxon>
        <taxon>Ascomycota</taxon>
        <taxon>Pezizomycotina</taxon>
        <taxon>Sordariomycetes</taxon>
        <taxon>Hypocreomycetidae</taxon>
        <taxon>Hypocreales</taxon>
        <taxon>Nectriaceae</taxon>
        <taxon>Fusarium</taxon>
        <taxon>Fusarium redolens species complex</taxon>
    </lineage>
</organism>
<reference evidence="3" key="1">
    <citation type="journal article" date="2021" name="Nat. Commun.">
        <title>Genetic determinants of endophytism in the Arabidopsis root mycobiome.</title>
        <authorList>
            <person name="Mesny F."/>
            <person name="Miyauchi S."/>
            <person name="Thiergart T."/>
            <person name="Pickel B."/>
            <person name="Atanasova L."/>
            <person name="Karlsson M."/>
            <person name="Huettel B."/>
            <person name="Barry K.W."/>
            <person name="Haridas S."/>
            <person name="Chen C."/>
            <person name="Bauer D."/>
            <person name="Andreopoulos W."/>
            <person name="Pangilinan J."/>
            <person name="LaButti K."/>
            <person name="Riley R."/>
            <person name="Lipzen A."/>
            <person name="Clum A."/>
            <person name="Drula E."/>
            <person name="Henrissat B."/>
            <person name="Kohler A."/>
            <person name="Grigoriev I.V."/>
            <person name="Martin F.M."/>
            <person name="Hacquard S."/>
        </authorList>
    </citation>
    <scope>NUCLEOTIDE SEQUENCE</scope>
    <source>
        <strain evidence="3">MPI-CAGE-AT-0023</strain>
    </source>
</reference>